<dbReference type="Gene3D" id="3.40.1190.20">
    <property type="match status" value="1"/>
</dbReference>
<dbReference type="NCBIfam" id="TIGR03828">
    <property type="entry name" value="pfkB"/>
    <property type="match status" value="1"/>
</dbReference>
<comment type="similarity">
    <text evidence="1">Belongs to the carbohydrate kinase pfkB family.</text>
</comment>
<comment type="catalytic activity">
    <reaction evidence="6 8">
        <text>beta-D-fructose 1-phosphate + ATP = beta-D-fructose 1,6-bisphosphate + ADP + H(+)</text>
        <dbReference type="Rhea" id="RHEA:14213"/>
        <dbReference type="ChEBI" id="CHEBI:15378"/>
        <dbReference type="ChEBI" id="CHEBI:30616"/>
        <dbReference type="ChEBI" id="CHEBI:32966"/>
        <dbReference type="ChEBI" id="CHEBI:138881"/>
        <dbReference type="ChEBI" id="CHEBI:456216"/>
        <dbReference type="EC" id="2.7.1.56"/>
    </reaction>
</comment>
<dbReference type="Proteomes" id="UP001519289">
    <property type="component" value="Unassembled WGS sequence"/>
</dbReference>
<evidence type="ECO:0000256" key="7">
    <source>
        <dbReference type="PIRNR" id="PIRNR000535"/>
    </source>
</evidence>
<dbReference type="InterPro" id="IPR017583">
    <property type="entry name" value="Tagatose/fructose_Pkinase"/>
</dbReference>
<evidence type="ECO:0000256" key="5">
    <source>
        <dbReference type="ARBA" id="ARBA00022840"/>
    </source>
</evidence>
<dbReference type="RefSeq" id="WP_209465958.1">
    <property type="nucleotide sequence ID" value="NZ_JAGGLG010000007.1"/>
</dbReference>
<evidence type="ECO:0000256" key="3">
    <source>
        <dbReference type="ARBA" id="ARBA00022741"/>
    </source>
</evidence>
<dbReference type="SUPFAM" id="SSF53613">
    <property type="entry name" value="Ribokinase-like"/>
    <property type="match status" value="1"/>
</dbReference>
<dbReference type="Pfam" id="PF00294">
    <property type="entry name" value="PfkB"/>
    <property type="match status" value="1"/>
</dbReference>
<protein>
    <recommendedName>
        <fullName evidence="7">Tagatose-6-phosphate kinase</fullName>
        <ecNumber evidence="7">2.7.1.144</ecNumber>
    </recommendedName>
</protein>
<name>A0ABS4JQK1_9FIRM</name>
<evidence type="ECO:0000256" key="2">
    <source>
        <dbReference type="ARBA" id="ARBA00022679"/>
    </source>
</evidence>
<dbReference type="InterPro" id="IPR011611">
    <property type="entry name" value="PfkB_dom"/>
</dbReference>
<comment type="function">
    <text evidence="8">Catalyzes the ATP-dependent phosphorylation of fructose-l-phosphate to fructose-l,6-bisphosphate.</text>
</comment>
<dbReference type="InterPro" id="IPR002173">
    <property type="entry name" value="Carboh/pur_kinase_PfkB_CS"/>
</dbReference>
<keyword evidence="2 7" id="KW-0808">Transferase</keyword>
<evidence type="ECO:0000256" key="8">
    <source>
        <dbReference type="RuleBase" id="RU369061"/>
    </source>
</evidence>
<dbReference type="NCBIfam" id="TIGR03168">
    <property type="entry name" value="1-PFK"/>
    <property type="match status" value="1"/>
</dbReference>
<dbReference type="PIRSF" id="PIRSF000535">
    <property type="entry name" value="1PFK/6PFK/LacC"/>
    <property type="match status" value="1"/>
</dbReference>
<evidence type="ECO:0000313" key="11">
    <source>
        <dbReference type="Proteomes" id="UP001519289"/>
    </source>
</evidence>
<dbReference type="EMBL" id="JAGGLG010000007">
    <property type="protein sequence ID" value="MBP2017819.1"/>
    <property type="molecule type" value="Genomic_DNA"/>
</dbReference>
<comment type="pathway">
    <text evidence="7">Carbohydrate metabolism; D-tagatose 6-phosphate degradation; D-glyceraldehyde 3-phosphate and glycerone phosphate from D-tagatose 6-phosphate: step 1/2.</text>
</comment>
<dbReference type="EC" id="2.7.1.144" evidence="7"/>
<sequence>MKTITAVALNPAIDRTLLVPGFTAGATNRVAAVRMDPGGKGINVARVARALGAPVQVLGFLGEENADLILRSLTQEQVAHRFLMVPGETRVNLKIIEPATGQLTELNESGFTVSEQRVQELVALVEQLLPETAVLVLAGSLPAGVPVTVYRDLIALARRAGVPTILDTDGEPMRAALAAHPTLIKPNLAETERLLGRRLKTPDAVVQGARQLLAEGPEVVVVSSGADGAALVTGRQSWWATPPDIRPGSTVGAGDSMVAGFAVALSRGLSLPDALRLATAAGTATAGLDGTQVCTGGAVEAVLPRVRIAEWNPAEGGEAK</sequence>
<keyword evidence="4 8" id="KW-0418">Kinase</keyword>
<gene>
    <name evidence="10" type="ORF">J2Z79_001204</name>
</gene>
<dbReference type="PROSITE" id="PS00584">
    <property type="entry name" value="PFKB_KINASES_2"/>
    <property type="match status" value="1"/>
</dbReference>
<evidence type="ECO:0000259" key="9">
    <source>
        <dbReference type="Pfam" id="PF00294"/>
    </source>
</evidence>
<dbReference type="CDD" id="cd01164">
    <property type="entry name" value="FruK_PfkB_like"/>
    <property type="match status" value="1"/>
</dbReference>
<dbReference type="PANTHER" id="PTHR46566">
    <property type="entry name" value="1-PHOSPHOFRUCTOKINASE-RELATED"/>
    <property type="match status" value="1"/>
</dbReference>
<comment type="similarity">
    <text evidence="7">Belongs to the carbohydrate kinase PfkB family. LacC subfamily.</text>
</comment>
<dbReference type="InterPro" id="IPR029056">
    <property type="entry name" value="Ribokinase-like"/>
</dbReference>
<keyword evidence="11" id="KW-1185">Reference proteome</keyword>
<accession>A0ABS4JQK1</accession>
<feature type="domain" description="Carbohydrate kinase PfkB" evidence="9">
    <location>
        <begin position="13"/>
        <end position="294"/>
    </location>
</feature>
<keyword evidence="3 7" id="KW-0547">Nucleotide-binding</keyword>
<evidence type="ECO:0000256" key="1">
    <source>
        <dbReference type="ARBA" id="ARBA00005380"/>
    </source>
</evidence>
<dbReference type="InterPro" id="IPR022463">
    <property type="entry name" value="1-PFruKinase"/>
</dbReference>
<evidence type="ECO:0000256" key="6">
    <source>
        <dbReference type="ARBA" id="ARBA00047745"/>
    </source>
</evidence>
<organism evidence="10 11">
    <name type="scientific">Symbiobacterium terraclitae</name>
    <dbReference type="NCBI Taxonomy" id="557451"/>
    <lineage>
        <taxon>Bacteria</taxon>
        <taxon>Bacillati</taxon>
        <taxon>Bacillota</taxon>
        <taxon>Clostridia</taxon>
        <taxon>Eubacteriales</taxon>
        <taxon>Symbiobacteriaceae</taxon>
        <taxon>Symbiobacterium</taxon>
    </lineage>
</organism>
<reference evidence="10 11" key="1">
    <citation type="submission" date="2021-03" db="EMBL/GenBank/DDBJ databases">
        <title>Genomic Encyclopedia of Type Strains, Phase IV (KMG-IV): sequencing the most valuable type-strain genomes for metagenomic binning, comparative biology and taxonomic classification.</title>
        <authorList>
            <person name="Goeker M."/>
        </authorList>
    </citation>
    <scope>NUCLEOTIDE SEQUENCE [LARGE SCALE GENOMIC DNA]</scope>
    <source>
        <strain evidence="10 11">DSM 27138</strain>
    </source>
</reference>
<keyword evidence="7" id="KW-0423">Lactose metabolism</keyword>
<proteinExistence type="inferred from homology"/>
<dbReference type="PANTHER" id="PTHR46566:SF2">
    <property type="entry name" value="ATP-DEPENDENT 6-PHOSPHOFRUCTOKINASE ISOZYME 2"/>
    <property type="match status" value="1"/>
</dbReference>
<keyword evidence="5 7" id="KW-0067">ATP-binding</keyword>
<comment type="catalytic activity">
    <reaction evidence="7">
        <text>D-tagatofuranose 6-phosphate + ATP = D-tagatofuranose 1,6-bisphosphate + ADP + H(+)</text>
        <dbReference type="Rhea" id="RHEA:12420"/>
        <dbReference type="ChEBI" id="CHEBI:15378"/>
        <dbReference type="ChEBI" id="CHEBI:30616"/>
        <dbReference type="ChEBI" id="CHEBI:58694"/>
        <dbReference type="ChEBI" id="CHEBI:58695"/>
        <dbReference type="ChEBI" id="CHEBI:456216"/>
        <dbReference type="EC" id="2.7.1.144"/>
    </reaction>
</comment>
<evidence type="ECO:0000313" key="10">
    <source>
        <dbReference type="EMBL" id="MBP2017819.1"/>
    </source>
</evidence>
<dbReference type="GO" id="GO:0008662">
    <property type="term" value="F:1-phosphofructokinase activity"/>
    <property type="evidence" value="ECO:0007669"/>
    <property type="project" value="UniProtKB-EC"/>
</dbReference>
<comment type="caution">
    <text evidence="10">The sequence shown here is derived from an EMBL/GenBank/DDBJ whole genome shotgun (WGS) entry which is preliminary data.</text>
</comment>
<evidence type="ECO:0000256" key="4">
    <source>
        <dbReference type="ARBA" id="ARBA00022777"/>
    </source>
</evidence>